<protein>
    <submittedName>
        <fullName evidence="1">Uncharacterized protein</fullName>
    </submittedName>
</protein>
<accession>A0ACC1SUZ7</accession>
<evidence type="ECO:0000313" key="2">
    <source>
        <dbReference type="Proteomes" id="UP001148629"/>
    </source>
</evidence>
<dbReference type="EMBL" id="JANRMS010000092">
    <property type="protein sequence ID" value="KAJ3547029.1"/>
    <property type="molecule type" value="Genomic_DNA"/>
</dbReference>
<proteinExistence type="predicted"/>
<keyword evidence="2" id="KW-1185">Reference proteome</keyword>
<reference evidence="1" key="1">
    <citation type="submission" date="2022-08" db="EMBL/GenBank/DDBJ databases">
        <title>Genome Sequence of Fusarium decemcellulare.</title>
        <authorList>
            <person name="Buettner E."/>
        </authorList>
    </citation>
    <scope>NUCLEOTIDE SEQUENCE</scope>
    <source>
        <strain evidence="1">Babe19</strain>
    </source>
</reference>
<name>A0ACC1SUZ7_9HYPO</name>
<dbReference type="Proteomes" id="UP001148629">
    <property type="component" value="Unassembled WGS sequence"/>
</dbReference>
<gene>
    <name evidence="1" type="ORF">NM208_g1714</name>
</gene>
<evidence type="ECO:0000313" key="1">
    <source>
        <dbReference type="EMBL" id="KAJ3547029.1"/>
    </source>
</evidence>
<organism evidence="1 2">
    <name type="scientific">Fusarium decemcellulare</name>
    <dbReference type="NCBI Taxonomy" id="57161"/>
    <lineage>
        <taxon>Eukaryota</taxon>
        <taxon>Fungi</taxon>
        <taxon>Dikarya</taxon>
        <taxon>Ascomycota</taxon>
        <taxon>Pezizomycotina</taxon>
        <taxon>Sordariomycetes</taxon>
        <taxon>Hypocreomycetidae</taxon>
        <taxon>Hypocreales</taxon>
        <taxon>Nectriaceae</taxon>
        <taxon>Fusarium</taxon>
        <taxon>Fusarium decemcellulare species complex</taxon>
    </lineage>
</organism>
<sequence>MVGVPGRSKGCNTCRKRRVKCGKMGAPLFNCAALVMLIAWLHPDETKPVCVRCTKGGFECLGYARHQVWRHTSTAPFPKPDPPDESLMQRDTSSDHIKDATSVTRRVASPPPEMSLVAFQGDFCFSFMFSNFVWRSYGTPWLDEAAAGRLGDLSLDATRALSEANFGRSNHQPDIELKGVVQYGKCLKTLAMELENGIAHGGRDLLVPILVLMMHAASHADQTGAVFHLRGLARLLHICGPEAFQQQPLLNAFEAARATLLAASLYGKQRLFLEEKRWQTLPFALNPASKTPQSQLLDILVVVPGILQDYAALQPVTNSCGDLLYKVESLLADLYRWRWTWQSRSGDQVELDGNNTFQLNGRAAETLGSIGTSRQYGRLRFGKFVLATEIMLYNATLMWLLALLWKMDPVGACERIEASAVAAAPSGAGIKYVSFEPLRRPGASIAVRDPAMEICRTFEWVARHHSRSKEPAFLYLFPMGMAMSVLETEPEAKAWASSLLSTSPITANYAQGQNPAGFGFYVTREALHPDTAKARHQLFSTRDLEDLSQTLR</sequence>
<comment type="caution">
    <text evidence="1">The sequence shown here is derived from an EMBL/GenBank/DDBJ whole genome shotgun (WGS) entry which is preliminary data.</text>
</comment>